<name>A0A415N9B3_9BACE</name>
<gene>
    <name evidence="1" type="ORF">DWZ95_10495</name>
</gene>
<accession>A0A415N9B3</accession>
<keyword evidence="1" id="KW-0808">Transferase</keyword>
<reference evidence="1 2" key="1">
    <citation type="submission" date="2018-08" db="EMBL/GenBank/DDBJ databases">
        <title>A genome reference for cultivated species of the human gut microbiota.</title>
        <authorList>
            <person name="Zou Y."/>
            <person name="Xue W."/>
            <person name="Luo G."/>
        </authorList>
    </citation>
    <scope>NUCLEOTIDE SEQUENCE [LARGE SCALE GENOMIC DNA]</scope>
    <source>
        <strain evidence="1 2">AF36-16BH</strain>
    </source>
</reference>
<organism evidence="1 2">
    <name type="scientific">Bacteroides intestinalis</name>
    <dbReference type="NCBI Taxonomy" id="329854"/>
    <lineage>
        <taxon>Bacteria</taxon>
        <taxon>Pseudomonadati</taxon>
        <taxon>Bacteroidota</taxon>
        <taxon>Bacteroidia</taxon>
        <taxon>Bacteroidales</taxon>
        <taxon>Bacteroidaceae</taxon>
        <taxon>Bacteroides</taxon>
    </lineage>
</organism>
<dbReference type="Gene3D" id="3.40.50.2000">
    <property type="entry name" value="Glycogen Phosphorylase B"/>
    <property type="match status" value="2"/>
</dbReference>
<dbReference type="EMBL" id="QRPE01000010">
    <property type="protein sequence ID" value="RHL93227.1"/>
    <property type="molecule type" value="Genomic_DNA"/>
</dbReference>
<dbReference type="Pfam" id="PF13692">
    <property type="entry name" value="Glyco_trans_1_4"/>
    <property type="match status" value="1"/>
</dbReference>
<dbReference type="Proteomes" id="UP000285013">
    <property type="component" value="Unassembled WGS sequence"/>
</dbReference>
<comment type="caution">
    <text evidence="1">The sequence shown here is derived from an EMBL/GenBank/DDBJ whole genome shotgun (WGS) entry which is preliminary data.</text>
</comment>
<dbReference type="AlphaFoldDB" id="A0A415N9B3"/>
<evidence type="ECO:0000313" key="1">
    <source>
        <dbReference type="EMBL" id="RHL93227.1"/>
    </source>
</evidence>
<sequence length="390" mass="44976">MKRILYIGGFNLPDNNAAAQRVIANAKLFSDLGYEVKLVGLTSTFSKANISFNYEGLECLNIKYPLTLKEWWQYLSTIKWYFPIITNFKPDIIIAYNHPALALYYFKKYCTSHHIIILSDCTEWYSPQGGFFFKIVKSLDVYLRMHIVHKQLDGMIVISQFLYDYYNNGKIPILLLPPLVDKQDVKWIHAQKENSCNDIKSCIRLTYAGSPGKGNKDRLDIIISALENVNKIISTDISLYIIGISEKQYRQIYDLDDGIVIPSFVNFMGKITHLDVLKHLSQTDFQIFIRENNRANTAGFPTKFVESISSSVLVLTNITSDLNSYMSDGKNGFLLNISTKETLEQSLYSSLMKSPNEIVKLRNSIDSNLFDFRHYKEVTNHFFELLFLKF</sequence>
<protein>
    <submittedName>
        <fullName evidence="1">Glycosyltransferase</fullName>
    </submittedName>
</protein>
<dbReference type="SUPFAM" id="SSF53756">
    <property type="entry name" value="UDP-Glycosyltransferase/glycogen phosphorylase"/>
    <property type="match status" value="1"/>
</dbReference>
<dbReference type="GO" id="GO:0016740">
    <property type="term" value="F:transferase activity"/>
    <property type="evidence" value="ECO:0007669"/>
    <property type="project" value="UniProtKB-KW"/>
</dbReference>
<evidence type="ECO:0000313" key="2">
    <source>
        <dbReference type="Proteomes" id="UP000285013"/>
    </source>
</evidence>
<proteinExistence type="predicted"/>
<dbReference type="RefSeq" id="WP_118423006.1">
    <property type="nucleotide sequence ID" value="NZ_QRPE01000010.1"/>
</dbReference>